<name>W7TKF2_9STRA</name>
<evidence type="ECO:0000313" key="3">
    <source>
        <dbReference type="Proteomes" id="UP000019335"/>
    </source>
</evidence>
<accession>W7TKF2</accession>
<evidence type="ECO:0000313" key="2">
    <source>
        <dbReference type="EMBL" id="EWM23948.1"/>
    </source>
</evidence>
<keyword evidence="1" id="KW-1133">Transmembrane helix</keyword>
<proteinExistence type="predicted"/>
<reference evidence="2 3" key="1">
    <citation type="journal article" date="2014" name="Mol. Plant">
        <title>Chromosome Scale Genome Assembly and Transcriptome Profiling of Nannochloropsis gaditana in Nitrogen Depletion.</title>
        <authorList>
            <person name="Corteggiani Carpinelli E."/>
            <person name="Telatin A."/>
            <person name="Vitulo N."/>
            <person name="Forcato C."/>
            <person name="D'Angelo M."/>
            <person name="Schiavon R."/>
            <person name="Vezzi A."/>
            <person name="Giacometti G.M."/>
            <person name="Morosinotto T."/>
            <person name="Valle G."/>
        </authorList>
    </citation>
    <scope>NUCLEOTIDE SEQUENCE [LARGE SCALE GENOMIC DNA]</scope>
    <source>
        <strain evidence="2 3">B-31</strain>
    </source>
</reference>
<protein>
    <submittedName>
        <fullName evidence="2">Uncharacterized protein</fullName>
    </submittedName>
</protein>
<organism evidence="2 3">
    <name type="scientific">Nannochloropsis gaditana</name>
    <dbReference type="NCBI Taxonomy" id="72520"/>
    <lineage>
        <taxon>Eukaryota</taxon>
        <taxon>Sar</taxon>
        <taxon>Stramenopiles</taxon>
        <taxon>Ochrophyta</taxon>
        <taxon>Eustigmatophyceae</taxon>
        <taxon>Eustigmatales</taxon>
        <taxon>Monodopsidaceae</taxon>
        <taxon>Nannochloropsis</taxon>
    </lineage>
</organism>
<evidence type="ECO:0000256" key="1">
    <source>
        <dbReference type="SAM" id="Phobius"/>
    </source>
</evidence>
<keyword evidence="3" id="KW-1185">Reference proteome</keyword>
<feature type="transmembrane region" description="Helical" evidence="1">
    <location>
        <begin position="170"/>
        <end position="188"/>
    </location>
</feature>
<gene>
    <name evidence="2" type="ORF">Naga_100027g7</name>
</gene>
<dbReference type="AlphaFoldDB" id="W7TKF2"/>
<keyword evidence="1" id="KW-0812">Transmembrane</keyword>
<dbReference type="EMBL" id="AZIL01001411">
    <property type="protein sequence ID" value="EWM23948.1"/>
    <property type="molecule type" value="Genomic_DNA"/>
</dbReference>
<keyword evidence="1" id="KW-0472">Membrane</keyword>
<dbReference type="Proteomes" id="UP000019335">
    <property type="component" value="Chromosome 15"/>
</dbReference>
<sequence length="189" mass="21283">MNSHMCVLDFDVLILDRSPTRRFTSTSSVLRRIRSSSQVTGAVRKPLFQHLRQHRSLTSSVETIPYCDMGAAILVANETTVLDTRPATFSERLRLSLLHARGPLEYDRVFIRLIINDACALRCIGTEQGDISTNTFCLLEVKTRLQQATIGQLAHRYFGVMRPVHKRSPLLSVSIISVILLPLNLILIV</sequence>
<comment type="caution">
    <text evidence="2">The sequence shown here is derived from an EMBL/GenBank/DDBJ whole genome shotgun (WGS) entry which is preliminary data.</text>
</comment>